<organism evidence="2 3">
    <name type="scientific">Tanacetum coccineum</name>
    <dbReference type="NCBI Taxonomy" id="301880"/>
    <lineage>
        <taxon>Eukaryota</taxon>
        <taxon>Viridiplantae</taxon>
        <taxon>Streptophyta</taxon>
        <taxon>Embryophyta</taxon>
        <taxon>Tracheophyta</taxon>
        <taxon>Spermatophyta</taxon>
        <taxon>Magnoliopsida</taxon>
        <taxon>eudicotyledons</taxon>
        <taxon>Gunneridae</taxon>
        <taxon>Pentapetalae</taxon>
        <taxon>asterids</taxon>
        <taxon>campanulids</taxon>
        <taxon>Asterales</taxon>
        <taxon>Asteraceae</taxon>
        <taxon>Asteroideae</taxon>
        <taxon>Anthemideae</taxon>
        <taxon>Anthemidinae</taxon>
        <taxon>Tanacetum</taxon>
    </lineage>
</organism>
<reference evidence="2" key="2">
    <citation type="submission" date="2022-01" db="EMBL/GenBank/DDBJ databases">
        <authorList>
            <person name="Yamashiro T."/>
            <person name="Shiraishi A."/>
            <person name="Satake H."/>
            <person name="Nakayama K."/>
        </authorList>
    </citation>
    <scope>NUCLEOTIDE SEQUENCE</scope>
</reference>
<evidence type="ECO:0000256" key="1">
    <source>
        <dbReference type="SAM" id="MobiDB-lite"/>
    </source>
</evidence>
<dbReference type="Proteomes" id="UP001151760">
    <property type="component" value="Unassembled WGS sequence"/>
</dbReference>
<protein>
    <submittedName>
        <fullName evidence="2">Uncharacterized protein</fullName>
    </submittedName>
</protein>
<reference evidence="2" key="1">
    <citation type="journal article" date="2022" name="Int. J. Mol. Sci.">
        <title>Draft Genome of Tanacetum Coccineum: Genomic Comparison of Closely Related Tanacetum-Family Plants.</title>
        <authorList>
            <person name="Yamashiro T."/>
            <person name="Shiraishi A."/>
            <person name="Nakayama K."/>
            <person name="Satake H."/>
        </authorList>
    </citation>
    <scope>NUCLEOTIDE SEQUENCE</scope>
</reference>
<name>A0ABQ5B7A2_9ASTR</name>
<proteinExistence type="predicted"/>
<comment type="caution">
    <text evidence="2">The sequence shown here is derived from an EMBL/GenBank/DDBJ whole genome shotgun (WGS) entry which is preliminary data.</text>
</comment>
<feature type="region of interest" description="Disordered" evidence="1">
    <location>
        <begin position="1"/>
        <end position="20"/>
    </location>
</feature>
<evidence type="ECO:0000313" key="2">
    <source>
        <dbReference type="EMBL" id="GJT10114.1"/>
    </source>
</evidence>
<gene>
    <name evidence="2" type="ORF">Tco_0857156</name>
</gene>
<sequence>MKDLQHSFRNSDEYSHDPEKYEHAGLKGEIVRIMKIHVKDSVTPCNVLHSHGKGLVDHFDNTHTKVILFGTIPTTILDTTPSVISPTTHIDTTPIPIVSPTIPLSPDYTPALPDYSPASDTEFDLSEDPSSDHIPPLPATSPFLSLTDDSLNSDIPDTPPLPTHDENSGVRRWWQPRFVVAVGGSEMERDEVVRVVAMVGGVAMGGDEGRCGGGCRGVVVLVVEMAAEVVAAEDDDDGGR</sequence>
<accession>A0ABQ5B7A2</accession>
<keyword evidence="3" id="KW-1185">Reference proteome</keyword>
<dbReference type="EMBL" id="BQNB010012963">
    <property type="protein sequence ID" value="GJT10114.1"/>
    <property type="molecule type" value="Genomic_DNA"/>
</dbReference>
<evidence type="ECO:0000313" key="3">
    <source>
        <dbReference type="Proteomes" id="UP001151760"/>
    </source>
</evidence>
<feature type="region of interest" description="Disordered" evidence="1">
    <location>
        <begin position="108"/>
        <end position="143"/>
    </location>
</feature>